<evidence type="ECO:0000259" key="2">
    <source>
        <dbReference type="PROSITE" id="PS50076"/>
    </source>
</evidence>
<dbReference type="CDD" id="cd06257">
    <property type="entry name" value="DnaJ"/>
    <property type="match status" value="1"/>
</dbReference>
<dbReference type="Proteomes" id="UP001175353">
    <property type="component" value="Unassembled WGS sequence"/>
</dbReference>
<protein>
    <recommendedName>
        <fullName evidence="2">J domain-containing protein</fullName>
    </recommendedName>
</protein>
<sequence length="257" mass="28614">MPSIFDTLSKWVRFVRKYRDTPKQRLGVVEVGGKHEKPKSNEGMRTSKTPSIFTPAGVKSTPVVLLFDSLESLSDPTQVKNTKAKQLPQNTMTTFNYHYFQARFSIPDPYYVLDLKKGCTPSEAQRAYIKLALLVHPDKAADPTNATELRQRNELAGLLNAAYDVYKKHLLAATLLPEVVTKKPKKQQFEKPTPEQYPLPEDVPWVSKGEGAQLAVYLVLQGTRVYAVEGQEGGGGAVWTCEAVAREHGLAHHLNGP</sequence>
<keyword evidence="4" id="KW-1185">Reference proteome</keyword>
<comment type="caution">
    <text evidence="3">The sequence shown here is derived from an EMBL/GenBank/DDBJ whole genome shotgun (WGS) entry which is preliminary data.</text>
</comment>
<name>A0AAN6H5A7_9PEZI</name>
<accession>A0AAN6H5A7</accession>
<dbReference type="EMBL" id="JAUJLE010000466">
    <property type="protein sequence ID" value="KAK0955519.1"/>
    <property type="molecule type" value="Genomic_DNA"/>
</dbReference>
<dbReference type="SMART" id="SM00271">
    <property type="entry name" value="DnaJ"/>
    <property type="match status" value="1"/>
</dbReference>
<feature type="domain" description="J" evidence="2">
    <location>
        <begin position="108"/>
        <end position="190"/>
    </location>
</feature>
<dbReference type="SUPFAM" id="SSF46565">
    <property type="entry name" value="Chaperone J-domain"/>
    <property type="match status" value="1"/>
</dbReference>
<dbReference type="InterPro" id="IPR036869">
    <property type="entry name" value="J_dom_sf"/>
</dbReference>
<dbReference type="Gene3D" id="1.10.287.110">
    <property type="entry name" value="DnaJ domain"/>
    <property type="match status" value="1"/>
</dbReference>
<dbReference type="PROSITE" id="PS50076">
    <property type="entry name" value="DNAJ_2"/>
    <property type="match status" value="1"/>
</dbReference>
<dbReference type="AlphaFoldDB" id="A0AAN6H5A7"/>
<dbReference type="InterPro" id="IPR001623">
    <property type="entry name" value="DnaJ_domain"/>
</dbReference>
<reference evidence="3" key="1">
    <citation type="submission" date="2023-06" db="EMBL/GenBank/DDBJ databases">
        <title>Black Yeasts Isolated from many extreme environments.</title>
        <authorList>
            <person name="Coleine C."/>
            <person name="Stajich J.E."/>
            <person name="Selbmann L."/>
        </authorList>
    </citation>
    <scope>NUCLEOTIDE SEQUENCE</scope>
    <source>
        <strain evidence="3">CCFEE 5200</strain>
    </source>
</reference>
<proteinExistence type="predicted"/>
<evidence type="ECO:0000313" key="4">
    <source>
        <dbReference type="Proteomes" id="UP001175353"/>
    </source>
</evidence>
<feature type="compositionally biased region" description="Polar residues" evidence="1">
    <location>
        <begin position="43"/>
        <end position="52"/>
    </location>
</feature>
<feature type="region of interest" description="Disordered" evidence="1">
    <location>
        <begin position="32"/>
        <end position="52"/>
    </location>
</feature>
<evidence type="ECO:0000313" key="3">
    <source>
        <dbReference type="EMBL" id="KAK0955519.1"/>
    </source>
</evidence>
<gene>
    <name evidence="3" type="ORF">LTR91_022817</name>
</gene>
<feature type="compositionally biased region" description="Basic and acidic residues" evidence="1">
    <location>
        <begin position="32"/>
        <end position="42"/>
    </location>
</feature>
<organism evidence="3 4">
    <name type="scientific">Friedmanniomyces endolithicus</name>
    <dbReference type="NCBI Taxonomy" id="329885"/>
    <lineage>
        <taxon>Eukaryota</taxon>
        <taxon>Fungi</taxon>
        <taxon>Dikarya</taxon>
        <taxon>Ascomycota</taxon>
        <taxon>Pezizomycotina</taxon>
        <taxon>Dothideomycetes</taxon>
        <taxon>Dothideomycetidae</taxon>
        <taxon>Mycosphaerellales</taxon>
        <taxon>Teratosphaeriaceae</taxon>
        <taxon>Friedmanniomyces</taxon>
    </lineage>
</organism>
<evidence type="ECO:0000256" key="1">
    <source>
        <dbReference type="SAM" id="MobiDB-lite"/>
    </source>
</evidence>
<dbReference type="Pfam" id="PF00226">
    <property type="entry name" value="DnaJ"/>
    <property type="match status" value="1"/>
</dbReference>